<sequence length="130" mass="14603">MRFPSTSTPAGVSGPVCAMGGFHPISSAIFDFFVAIITDIVDVYKCILALLCWPNLAKLTCQRKSLSLPYAGPQGYMDWGRGIGGHVPTQLFSRLSNFIRTCRIINFNLKNRFRDPKYLITFTDNRGYRC</sequence>
<gene>
    <name evidence="1" type="ORF">AG1IA_06373</name>
</gene>
<comment type="caution">
    <text evidence="1">The sequence shown here is derived from an EMBL/GenBank/DDBJ whole genome shotgun (WGS) entry which is preliminary data.</text>
</comment>
<protein>
    <submittedName>
        <fullName evidence="1">Uncharacterized protein</fullName>
    </submittedName>
</protein>
<organism evidence="1 2">
    <name type="scientific">Thanatephorus cucumeris (strain AG1-IA)</name>
    <name type="common">Rice sheath blight fungus</name>
    <name type="synonym">Rhizoctonia solani</name>
    <dbReference type="NCBI Taxonomy" id="983506"/>
    <lineage>
        <taxon>Eukaryota</taxon>
        <taxon>Fungi</taxon>
        <taxon>Dikarya</taxon>
        <taxon>Basidiomycota</taxon>
        <taxon>Agaricomycotina</taxon>
        <taxon>Agaricomycetes</taxon>
        <taxon>Cantharellales</taxon>
        <taxon>Ceratobasidiaceae</taxon>
        <taxon>Rhizoctonia</taxon>
        <taxon>Rhizoctonia solani AG-1</taxon>
    </lineage>
</organism>
<reference evidence="1 2" key="1">
    <citation type="journal article" date="2013" name="Nat. Commun.">
        <title>The evolution and pathogenic mechanisms of the rice sheath blight pathogen.</title>
        <authorList>
            <person name="Zheng A."/>
            <person name="Lin R."/>
            <person name="Xu L."/>
            <person name="Qin P."/>
            <person name="Tang C."/>
            <person name="Ai P."/>
            <person name="Zhang D."/>
            <person name="Liu Y."/>
            <person name="Sun Z."/>
            <person name="Feng H."/>
            <person name="Wang Y."/>
            <person name="Chen Y."/>
            <person name="Liang X."/>
            <person name="Fu R."/>
            <person name="Li Q."/>
            <person name="Zhang J."/>
            <person name="Yu X."/>
            <person name="Xie Z."/>
            <person name="Ding L."/>
            <person name="Guan P."/>
            <person name="Tang J."/>
            <person name="Liang Y."/>
            <person name="Wang S."/>
            <person name="Deng Q."/>
            <person name="Li S."/>
            <person name="Zhu J."/>
            <person name="Wang L."/>
            <person name="Liu H."/>
            <person name="Li P."/>
        </authorList>
    </citation>
    <scope>NUCLEOTIDE SEQUENCE [LARGE SCALE GENOMIC DNA]</scope>
    <source>
        <strain evidence="2">AG-1 IA</strain>
    </source>
</reference>
<dbReference type="EMBL" id="AFRT01001690">
    <property type="protein sequence ID" value="ELU39599.1"/>
    <property type="molecule type" value="Genomic_DNA"/>
</dbReference>
<dbReference type="AlphaFoldDB" id="L8WT90"/>
<evidence type="ECO:0000313" key="2">
    <source>
        <dbReference type="Proteomes" id="UP000011668"/>
    </source>
</evidence>
<dbReference type="Proteomes" id="UP000011668">
    <property type="component" value="Unassembled WGS sequence"/>
</dbReference>
<accession>L8WT90</accession>
<keyword evidence="2" id="KW-1185">Reference proteome</keyword>
<proteinExistence type="predicted"/>
<evidence type="ECO:0000313" key="1">
    <source>
        <dbReference type="EMBL" id="ELU39599.1"/>
    </source>
</evidence>
<name>L8WT90_THACA</name>
<dbReference type="HOGENOM" id="CLU_1939545_0_0_1"/>